<dbReference type="Pfam" id="PF17961">
    <property type="entry name" value="Big_8"/>
    <property type="match status" value="1"/>
</dbReference>
<dbReference type="InterPro" id="IPR011252">
    <property type="entry name" value="Fibrogen-bd_dom1"/>
</dbReference>
<evidence type="ECO:0000259" key="9">
    <source>
        <dbReference type="Pfam" id="PF17961"/>
    </source>
</evidence>
<evidence type="ECO:0000256" key="5">
    <source>
        <dbReference type="ARBA" id="ARBA00023088"/>
    </source>
</evidence>
<dbReference type="Pfam" id="PF17802">
    <property type="entry name" value="SpaA"/>
    <property type="match status" value="1"/>
</dbReference>
<dbReference type="GO" id="GO:0005975">
    <property type="term" value="P:carbohydrate metabolic process"/>
    <property type="evidence" value="ECO:0007669"/>
    <property type="project" value="UniProtKB-ARBA"/>
</dbReference>
<keyword evidence="6" id="KW-0472">Membrane</keyword>
<organism evidence="11 12">
    <name type="scientific">Agromyces protaetiae</name>
    <dbReference type="NCBI Taxonomy" id="2509455"/>
    <lineage>
        <taxon>Bacteria</taxon>
        <taxon>Bacillati</taxon>
        <taxon>Actinomycetota</taxon>
        <taxon>Actinomycetes</taxon>
        <taxon>Micrococcales</taxon>
        <taxon>Microbacteriaceae</taxon>
        <taxon>Agromyces</taxon>
    </lineage>
</organism>
<feature type="domain" description="SDR-like Ig" evidence="9">
    <location>
        <begin position="60"/>
        <end position="151"/>
    </location>
</feature>
<dbReference type="InterPro" id="IPR041033">
    <property type="entry name" value="SpaA_PFL_dom_1"/>
</dbReference>
<feature type="domain" description="DUF5979" evidence="10">
    <location>
        <begin position="335"/>
        <end position="429"/>
    </location>
</feature>
<feature type="transmembrane region" description="Helical" evidence="6">
    <location>
        <begin position="565"/>
        <end position="586"/>
    </location>
</feature>
<evidence type="ECO:0000256" key="6">
    <source>
        <dbReference type="SAM" id="Phobius"/>
    </source>
</evidence>
<dbReference type="InterPro" id="IPR013783">
    <property type="entry name" value="Ig-like_fold"/>
</dbReference>
<evidence type="ECO:0000313" key="12">
    <source>
        <dbReference type="Proteomes" id="UP000291259"/>
    </source>
</evidence>
<dbReference type="InterPro" id="IPR041171">
    <property type="entry name" value="SDR_Ig"/>
</dbReference>
<name>A0A4P6FG23_9MICO</name>
<protein>
    <recommendedName>
        <fullName evidence="13">Prealbumin-like fold domain-containing protein</fullName>
    </recommendedName>
</protein>
<evidence type="ECO:0000256" key="1">
    <source>
        <dbReference type="ARBA" id="ARBA00004168"/>
    </source>
</evidence>
<feature type="chain" id="PRO_5020367274" description="Prealbumin-like fold domain-containing protein" evidence="7">
    <location>
        <begin position="36"/>
        <end position="601"/>
    </location>
</feature>
<keyword evidence="5" id="KW-0572">Peptidoglycan-anchor</keyword>
<keyword evidence="2" id="KW-0134">Cell wall</keyword>
<keyword evidence="6" id="KW-0812">Transmembrane</keyword>
<evidence type="ECO:0000313" key="11">
    <source>
        <dbReference type="EMBL" id="QAY74053.1"/>
    </source>
</evidence>
<keyword evidence="3" id="KW-0964">Secreted</keyword>
<evidence type="ECO:0008006" key="13">
    <source>
        <dbReference type="Google" id="ProtNLM"/>
    </source>
</evidence>
<evidence type="ECO:0000259" key="10">
    <source>
        <dbReference type="Pfam" id="PF19407"/>
    </source>
</evidence>
<dbReference type="InterPro" id="IPR046022">
    <property type="entry name" value="DUF5979"/>
</dbReference>
<evidence type="ECO:0000256" key="4">
    <source>
        <dbReference type="ARBA" id="ARBA00022729"/>
    </source>
</evidence>
<reference evidence="11 12" key="1">
    <citation type="submission" date="2019-01" db="EMBL/GenBank/DDBJ databases">
        <title>Genome sequencing of strain FW100M-8.</title>
        <authorList>
            <person name="Heo J."/>
            <person name="Kim S.-J."/>
            <person name="Kim J.-S."/>
            <person name="Hong S.-B."/>
            <person name="Kwon S.-W."/>
        </authorList>
    </citation>
    <scope>NUCLEOTIDE SEQUENCE [LARGE SCALE GENOMIC DNA]</scope>
    <source>
        <strain evidence="11 12">FW100M-8</strain>
    </source>
</reference>
<dbReference type="SUPFAM" id="SSF49401">
    <property type="entry name" value="Bacterial adhesins"/>
    <property type="match status" value="1"/>
</dbReference>
<dbReference type="KEGG" id="agf:ET445_12605"/>
<sequence length="601" mass="62833">MDTVQKARARRVVGALVALSLALGGLLAGAAPASAAIDVTHPNAISNIQLEKESGGDGPLHQWELVRITADWAVPDGALPGETFGMTLPAEFARYGNGTFDLVDPATGAVLATCVITQGNGPEIICTLTDAVLGLENIGGSFWMTVQATKSSTEDHVEFIVGDEYIYVDLPGEGGIIPEDLTAPERPFKYSGPTAVDGRIQWTIGIPASYVQNGAFTVSDALDPAHENHHYTGDLWLSARPVENGVFVGTWTRVDPSFYTVQYDGDLKSFDFEAHGLPSEALFYRLTYTTDADGIVVEGDIFGNTATVGTTTTSTKYTYESAGGGIGTGDMYTRFMITKALTGEQSDAAAGAVFTVRYAVKESADAAKTMQLTVGQPARSDRAPIGSTFVIEEIDFPEIAGVAWNDWTLTGEGVVANGDGTWDVTPATAAGVELVLTNQADAALGHVTWSKVDPGGAALDGSEWELRAPDGTVIPVVDNGTRDADPVAGELDVIDLVWGDYTLVETKAPDGYQRTDEVYTVTVDGGHLEVSFGDIVNAPAPPAPPIVPEAAKTGPAGTATTGVEIGGIVAAGVTLLAGGAIIALAADRRRAEVRVTHDDEG</sequence>
<accession>A0A4P6FG23</accession>
<dbReference type="Pfam" id="PF19407">
    <property type="entry name" value="DUF5979"/>
    <property type="match status" value="1"/>
</dbReference>
<dbReference type="OrthoDB" id="3257943at2"/>
<feature type="signal peptide" evidence="7">
    <location>
        <begin position="1"/>
        <end position="35"/>
    </location>
</feature>
<dbReference type="Proteomes" id="UP000291259">
    <property type="component" value="Chromosome"/>
</dbReference>
<dbReference type="AlphaFoldDB" id="A0A4P6FG23"/>
<feature type="domain" description="SpaA-like prealbumin fold" evidence="8">
    <location>
        <begin position="445"/>
        <end position="532"/>
    </location>
</feature>
<dbReference type="InterPro" id="IPR008966">
    <property type="entry name" value="Adhesion_dom_sf"/>
</dbReference>
<comment type="subcellular location">
    <subcellularLocation>
        <location evidence="1">Secreted</location>
        <location evidence="1">Cell wall</location>
        <topology evidence="1">Peptidoglycan-anchor</topology>
    </subcellularLocation>
</comment>
<evidence type="ECO:0000256" key="2">
    <source>
        <dbReference type="ARBA" id="ARBA00022512"/>
    </source>
</evidence>
<gene>
    <name evidence="11" type="ORF">ET445_12605</name>
</gene>
<proteinExistence type="predicted"/>
<dbReference type="GO" id="GO:0007155">
    <property type="term" value="P:cell adhesion"/>
    <property type="evidence" value="ECO:0007669"/>
    <property type="project" value="InterPro"/>
</dbReference>
<evidence type="ECO:0000259" key="8">
    <source>
        <dbReference type="Pfam" id="PF17802"/>
    </source>
</evidence>
<dbReference type="Gene3D" id="2.60.40.1280">
    <property type="match status" value="1"/>
</dbReference>
<evidence type="ECO:0000256" key="7">
    <source>
        <dbReference type="SAM" id="SignalP"/>
    </source>
</evidence>
<keyword evidence="12" id="KW-1185">Reference proteome</keyword>
<dbReference type="Gene3D" id="2.60.40.10">
    <property type="entry name" value="Immunoglobulins"/>
    <property type="match status" value="1"/>
</dbReference>
<evidence type="ECO:0000256" key="3">
    <source>
        <dbReference type="ARBA" id="ARBA00022525"/>
    </source>
</evidence>
<dbReference type="RefSeq" id="WP_129191601.1">
    <property type="nucleotide sequence ID" value="NZ_CP035491.1"/>
</dbReference>
<keyword evidence="4 7" id="KW-0732">Signal</keyword>
<keyword evidence="6" id="KW-1133">Transmembrane helix</keyword>
<dbReference type="EMBL" id="CP035491">
    <property type="protein sequence ID" value="QAY74053.1"/>
    <property type="molecule type" value="Genomic_DNA"/>
</dbReference>